<dbReference type="InterPro" id="IPR013159">
    <property type="entry name" value="DnaA_C"/>
</dbReference>
<name>D5SMD4_PLAL2</name>
<evidence type="ECO:0000256" key="8">
    <source>
        <dbReference type="HAMAP-Rule" id="MF_00377"/>
    </source>
</evidence>
<evidence type="ECO:0000256" key="5">
    <source>
        <dbReference type="ARBA" id="ARBA00022840"/>
    </source>
</evidence>
<protein>
    <recommendedName>
        <fullName evidence="8 9">Chromosomal replication initiator protein DnaA</fullName>
    </recommendedName>
</protein>
<evidence type="ECO:0000256" key="6">
    <source>
        <dbReference type="ARBA" id="ARBA00023121"/>
    </source>
</evidence>
<feature type="region of interest" description="Disordered" evidence="11">
    <location>
        <begin position="459"/>
        <end position="496"/>
    </location>
</feature>
<feature type="compositionally biased region" description="Polar residues" evidence="11">
    <location>
        <begin position="459"/>
        <end position="477"/>
    </location>
</feature>
<feature type="domain" description="AAA+ ATPase" evidence="12">
    <location>
        <begin position="537"/>
        <end position="671"/>
    </location>
</feature>
<dbReference type="SMART" id="SM00760">
    <property type="entry name" value="Bac_DnaA_C"/>
    <property type="match status" value="1"/>
</dbReference>
<dbReference type="InterPro" id="IPR018312">
    <property type="entry name" value="Chromosome_initiator_DnaA_CS"/>
</dbReference>
<dbReference type="InterPro" id="IPR027417">
    <property type="entry name" value="P-loop_NTPase"/>
</dbReference>
<dbReference type="Gene3D" id="1.10.1750.10">
    <property type="match status" value="1"/>
</dbReference>
<feature type="region of interest" description="Disordered" evidence="11">
    <location>
        <begin position="334"/>
        <end position="359"/>
    </location>
</feature>
<dbReference type="Pfam" id="PF08299">
    <property type="entry name" value="Bac_DnaA_C"/>
    <property type="match status" value="1"/>
</dbReference>
<comment type="domain">
    <text evidence="8">Domain I is involved in oligomerization and binding regulators, domain II is flexibile and of varying length in different bacteria, domain III forms the AAA+ region, while domain IV binds dsDNA.</text>
</comment>
<dbReference type="SUPFAM" id="SSF48295">
    <property type="entry name" value="TrpR-like"/>
    <property type="match status" value="1"/>
</dbReference>
<keyword evidence="7 8" id="KW-0238">DNA-binding</keyword>
<keyword evidence="5 8" id="KW-0067">ATP-binding</keyword>
<organism evidence="14 15">
    <name type="scientific">Planctopirus limnophila (strain ATCC 43296 / DSM 3776 / IFAM 1008 / Mu 290)</name>
    <name type="common">Planctomyces limnophilus</name>
    <dbReference type="NCBI Taxonomy" id="521674"/>
    <lineage>
        <taxon>Bacteria</taxon>
        <taxon>Pseudomonadati</taxon>
        <taxon>Planctomycetota</taxon>
        <taxon>Planctomycetia</taxon>
        <taxon>Planctomycetales</taxon>
        <taxon>Planctomycetaceae</taxon>
        <taxon>Planctopirus</taxon>
    </lineage>
</organism>
<dbReference type="RefSeq" id="WP_013108285.1">
    <property type="nucleotide sequence ID" value="NC_014148.1"/>
</dbReference>
<sequence length="850" mass="92668">MQPGMMLANPGINHDERDQQQTVQAPAAQVRGVPQLISQNADGQIESDVQTAAERARLNEGLVRQNALTGHLPAERFPVQRHPVQHAGKQHSLPTRAKLPQEAASLGSVLIKAGLCHATSSRTNGSLQSADDRDVSVSSIVANQAPVKRSAATASVSPDLTKGAPDSAKALLFNTAPISDVGALQIFQEALIEAIGSSRYEMLFARKVTFDWQQVAATTSHHQAGRLVLRIEDEFLRNWLRREYHPLLERLARECLQGSTILFSEDASLGQSVSSAKITPSHTTDHQTTISRNPSEKISTTNTGVIAQLPAQNHMPSRNPRKSAVSDLKLGATISTIPSPDQPAEHHAADQSSGAAEQRIDRQCANKPGANKSSRVLPVSDFPGANLDVMQSESAHNPASQNLPLAATPLAKSQLAAGNKVADDQVVASAAGRNPLVSQMAGPRRGAYVASTAFGSTNQVPTAQAPTNQASGFSSASHESRSNSGAASHHSAPAHLGRTNAAKMSRRPMELSDLVVGTGNELALAAARKVCDEVPAPFNPLYLFGNVGIGKTHLLEGISRQLRRQHPGLNVLMMTAEQFANCFTQALRDKTLPSFRQKFRNVDALLIDDVDFLDNTRVIREEFLHTFTELAERGRAIVLTADRHPKLLSKLGDELVTRFMSGLICRVEAPDQATRERIVQMKAARMGTDISEEALMWVAQKFRNNVRELEGALNCLHTWYTMSERRVGLATARQILADLERDCLKIVRLTDIEQTICTLFGVRPRELKSSSRARTVSQPRMLAMFLARKHTQSAYQEIGQHFGGRNHSTVMAAEKKVGEWLDSNSELHLGGRDWNIRELMDTLEQQLLAS</sequence>
<dbReference type="InterPro" id="IPR013317">
    <property type="entry name" value="DnaA_dom"/>
</dbReference>
<keyword evidence="2 8" id="KW-0963">Cytoplasm</keyword>
<accession>D5SMD4</accession>
<evidence type="ECO:0000256" key="4">
    <source>
        <dbReference type="ARBA" id="ARBA00022741"/>
    </source>
</evidence>
<dbReference type="PANTHER" id="PTHR30050">
    <property type="entry name" value="CHROMOSOMAL REPLICATION INITIATOR PROTEIN DNAA"/>
    <property type="match status" value="1"/>
</dbReference>
<evidence type="ECO:0000256" key="9">
    <source>
        <dbReference type="RuleBase" id="RU000577"/>
    </source>
</evidence>
<dbReference type="Proteomes" id="UP000002220">
    <property type="component" value="Chromosome"/>
</dbReference>
<dbReference type="SUPFAM" id="SSF52540">
    <property type="entry name" value="P-loop containing nucleoside triphosphate hydrolases"/>
    <property type="match status" value="1"/>
</dbReference>
<evidence type="ECO:0000259" key="12">
    <source>
        <dbReference type="SMART" id="SM00382"/>
    </source>
</evidence>
<dbReference type="AlphaFoldDB" id="D5SMD4"/>
<dbReference type="Pfam" id="PF00308">
    <property type="entry name" value="Bac_DnaA"/>
    <property type="match status" value="1"/>
</dbReference>
<dbReference type="InterPro" id="IPR010921">
    <property type="entry name" value="Trp_repressor/repl_initiator"/>
</dbReference>
<dbReference type="GO" id="GO:0005737">
    <property type="term" value="C:cytoplasm"/>
    <property type="evidence" value="ECO:0007669"/>
    <property type="project" value="UniProtKB-SubCell"/>
</dbReference>
<comment type="subunit">
    <text evidence="8">Oligomerizes as a right-handed, spiral filament on DNA at oriC.</text>
</comment>
<evidence type="ECO:0000256" key="1">
    <source>
        <dbReference type="ARBA" id="ARBA00006583"/>
    </source>
</evidence>
<dbReference type="Gene3D" id="1.10.8.60">
    <property type="match status" value="1"/>
</dbReference>
<feature type="binding site" evidence="8">
    <location>
        <position position="548"/>
    </location>
    <ligand>
        <name>ATP</name>
        <dbReference type="ChEBI" id="CHEBI:30616"/>
    </ligand>
</feature>
<dbReference type="CDD" id="cd06571">
    <property type="entry name" value="Bac_DnaA_C"/>
    <property type="match status" value="1"/>
</dbReference>
<dbReference type="PROSITE" id="PS01008">
    <property type="entry name" value="DNAA"/>
    <property type="match status" value="1"/>
</dbReference>
<keyword evidence="4 8" id="KW-0547">Nucleotide-binding</keyword>
<dbReference type="OrthoDB" id="9807019at2"/>
<dbReference type="GO" id="GO:0005524">
    <property type="term" value="F:ATP binding"/>
    <property type="evidence" value="ECO:0007669"/>
    <property type="project" value="UniProtKB-UniRule"/>
</dbReference>
<feature type="domain" description="Chromosomal replication initiator DnaA C-terminal" evidence="13">
    <location>
        <begin position="748"/>
        <end position="817"/>
    </location>
</feature>
<dbReference type="InterPro" id="IPR001957">
    <property type="entry name" value="Chromosome_initiator_DnaA"/>
</dbReference>
<dbReference type="CDD" id="cd00009">
    <property type="entry name" value="AAA"/>
    <property type="match status" value="1"/>
</dbReference>
<feature type="binding site" evidence="8">
    <location>
        <position position="551"/>
    </location>
    <ligand>
        <name>ATP</name>
        <dbReference type="ChEBI" id="CHEBI:30616"/>
    </ligand>
</feature>
<gene>
    <name evidence="8" type="primary">dnaA</name>
    <name evidence="14" type="ordered locus">Plim_0001</name>
</gene>
<evidence type="ECO:0000256" key="10">
    <source>
        <dbReference type="RuleBase" id="RU004227"/>
    </source>
</evidence>
<reference evidence="14 15" key="1">
    <citation type="journal article" date="2010" name="Stand. Genomic Sci.">
        <title>Complete genome sequence of Planctomyces limnophilus type strain (Mu 290).</title>
        <authorList>
            <person name="Labutti K."/>
            <person name="Sikorski J."/>
            <person name="Schneider S."/>
            <person name="Nolan M."/>
            <person name="Lucas S."/>
            <person name="Glavina Del Rio T."/>
            <person name="Tice H."/>
            <person name="Cheng J.F."/>
            <person name="Goodwin L."/>
            <person name="Pitluck S."/>
            <person name="Liolios K."/>
            <person name="Ivanova N."/>
            <person name="Mavromatis K."/>
            <person name="Mikhailova N."/>
            <person name="Pati A."/>
            <person name="Chen A."/>
            <person name="Palaniappan K."/>
            <person name="Land M."/>
            <person name="Hauser L."/>
            <person name="Chang Y.J."/>
            <person name="Jeffries C.D."/>
            <person name="Tindall B.J."/>
            <person name="Rohde M."/>
            <person name="Goker M."/>
            <person name="Woyke T."/>
            <person name="Bristow J."/>
            <person name="Eisen J.A."/>
            <person name="Markowitz V."/>
            <person name="Hugenholtz P."/>
            <person name="Kyrpides N.C."/>
            <person name="Klenk H.P."/>
            <person name="Lapidus A."/>
        </authorList>
    </citation>
    <scope>NUCLEOTIDE SEQUENCE [LARGE SCALE GENOMIC DNA]</scope>
    <source>
        <strain evidence="15">ATCC 43296 / DSM 3776 / IFAM 1008 / 290</strain>
    </source>
</reference>
<dbReference type="STRING" id="521674.Plim_0001"/>
<feature type="region of interest" description="Disordered" evidence="11">
    <location>
        <begin position="274"/>
        <end position="297"/>
    </location>
</feature>
<feature type="region of interest" description="Domain I, interacts with DnaA modulators" evidence="8">
    <location>
        <begin position="1"/>
        <end position="393"/>
    </location>
</feature>
<dbReference type="InterPro" id="IPR003593">
    <property type="entry name" value="AAA+_ATPase"/>
</dbReference>
<dbReference type="GO" id="GO:0006275">
    <property type="term" value="P:regulation of DNA replication"/>
    <property type="evidence" value="ECO:0007669"/>
    <property type="project" value="UniProtKB-UniRule"/>
</dbReference>
<comment type="function">
    <text evidence="8 9">Plays an essential role in the initiation and regulation of chromosomal replication. ATP-DnaA binds to the origin of replication (oriC) to initiate formation of the DNA replication initiation complex once per cell cycle. Binds the DnaA box (a 9 base pair repeat at the origin) and separates the double-stranded (ds)DNA. Forms a right-handed helical filament on oriC DNA; dsDNA binds to the exterior of the filament while single-stranded (ss)DNA is stabiized in the filament's interior. The ATP-DnaA-oriC complex binds and stabilizes one strand of the AT-rich DNA unwinding element (DUE), permitting loading of DNA polymerase. After initiation quickly degrades to an ADP-DnaA complex that is not apt for DNA replication. Binds acidic phospholipids.</text>
</comment>
<evidence type="ECO:0000256" key="3">
    <source>
        <dbReference type="ARBA" id="ARBA00022705"/>
    </source>
</evidence>
<dbReference type="PANTHER" id="PTHR30050:SF2">
    <property type="entry name" value="CHROMOSOMAL REPLICATION INITIATOR PROTEIN DNAA"/>
    <property type="match status" value="1"/>
</dbReference>
<evidence type="ECO:0000256" key="11">
    <source>
        <dbReference type="SAM" id="MobiDB-lite"/>
    </source>
</evidence>
<dbReference type="KEGG" id="plm:Plim_0001"/>
<feature type="binding site" evidence="8">
    <location>
        <position position="552"/>
    </location>
    <ligand>
        <name>ATP</name>
        <dbReference type="ChEBI" id="CHEBI:30616"/>
    </ligand>
</feature>
<dbReference type="GO" id="GO:0005886">
    <property type="term" value="C:plasma membrane"/>
    <property type="evidence" value="ECO:0007669"/>
    <property type="project" value="TreeGrafter"/>
</dbReference>
<keyword evidence="6 8" id="KW-0446">Lipid-binding</keyword>
<feature type="region of interest" description="Disordered" evidence="11">
    <location>
        <begin position="1"/>
        <end position="27"/>
    </location>
</feature>
<evidence type="ECO:0000256" key="2">
    <source>
        <dbReference type="ARBA" id="ARBA00022490"/>
    </source>
</evidence>
<dbReference type="eggNOG" id="COG0593">
    <property type="taxonomic scope" value="Bacteria"/>
</dbReference>
<dbReference type="HAMAP" id="MF_00377">
    <property type="entry name" value="DnaA_bact"/>
    <property type="match status" value="1"/>
</dbReference>
<proteinExistence type="inferred from homology"/>
<dbReference type="GO" id="GO:0003688">
    <property type="term" value="F:DNA replication origin binding"/>
    <property type="evidence" value="ECO:0007669"/>
    <property type="project" value="UniProtKB-UniRule"/>
</dbReference>
<dbReference type="EMBL" id="CP001744">
    <property type="protein sequence ID" value="ADG65854.1"/>
    <property type="molecule type" value="Genomic_DNA"/>
</dbReference>
<evidence type="ECO:0000256" key="7">
    <source>
        <dbReference type="ARBA" id="ARBA00023125"/>
    </source>
</evidence>
<dbReference type="GO" id="GO:0008289">
    <property type="term" value="F:lipid binding"/>
    <property type="evidence" value="ECO:0007669"/>
    <property type="project" value="UniProtKB-KW"/>
</dbReference>
<comment type="similarity">
    <text evidence="1 8 10">Belongs to the DnaA family.</text>
</comment>
<dbReference type="SMART" id="SM00382">
    <property type="entry name" value="AAA"/>
    <property type="match status" value="1"/>
</dbReference>
<keyword evidence="3 8" id="KW-0235">DNA replication</keyword>
<dbReference type="HOGENOM" id="CLU_335504_0_0_0"/>
<dbReference type="InterPro" id="IPR020591">
    <property type="entry name" value="Chromosome_initiator_DnaA-like"/>
</dbReference>
<evidence type="ECO:0000259" key="13">
    <source>
        <dbReference type="SMART" id="SM00760"/>
    </source>
</evidence>
<dbReference type="Gene3D" id="3.40.50.300">
    <property type="entry name" value="P-loop containing nucleotide triphosphate hydrolases"/>
    <property type="match status" value="1"/>
</dbReference>
<keyword evidence="15" id="KW-1185">Reference proteome</keyword>
<evidence type="ECO:0000313" key="14">
    <source>
        <dbReference type="EMBL" id="ADG65854.1"/>
    </source>
</evidence>
<evidence type="ECO:0000313" key="15">
    <source>
        <dbReference type="Proteomes" id="UP000002220"/>
    </source>
</evidence>
<dbReference type="GO" id="GO:0006270">
    <property type="term" value="P:DNA replication initiation"/>
    <property type="evidence" value="ECO:0007669"/>
    <property type="project" value="UniProtKB-UniRule"/>
</dbReference>
<dbReference type="PRINTS" id="PR00051">
    <property type="entry name" value="DNAA"/>
</dbReference>
<feature type="compositionally biased region" description="Low complexity" evidence="11">
    <location>
        <begin position="482"/>
        <end position="495"/>
    </location>
</feature>
<feature type="binding site" evidence="8">
    <location>
        <position position="550"/>
    </location>
    <ligand>
        <name>ATP</name>
        <dbReference type="ChEBI" id="CHEBI:30616"/>
    </ligand>
</feature>
<comment type="subcellular location">
    <subcellularLocation>
        <location evidence="8">Cytoplasm</location>
    </subcellularLocation>
</comment>
<comment type="caution">
    <text evidence="8">Lacks conserved residue(s) required for the propagation of feature annotation.</text>
</comment>
<feature type="region of interest" description="Domain IV, binds dsDNA" evidence="8">
    <location>
        <begin position="721"/>
        <end position="850"/>
    </location>
</feature>